<evidence type="ECO:0000259" key="6">
    <source>
        <dbReference type="PROSITE" id="PS50932"/>
    </source>
</evidence>
<evidence type="ECO:0000313" key="8">
    <source>
        <dbReference type="Proteomes" id="UP000782610"/>
    </source>
</evidence>
<dbReference type="InterPro" id="IPR010982">
    <property type="entry name" value="Lambda_DNA-bd_dom_sf"/>
</dbReference>
<keyword evidence="2" id="KW-0805">Transcription regulation</keyword>
<dbReference type="SUPFAM" id="SSF47413">
    <property type="entry name" value="lambda repressor-like DNA-binding domains"/>
    <property type="match status" value="1"/>
</dbReference>
<dbReference type="GO" id="GO:0000976">
    <property type="term" value="F:transcription cis-regulatory region binding"/>
    <property type="evidence" value="ECO:0007669"/>
    <property type="project" value="TreeGrafter"/>
</dbReference>
<keyword evidence="1" id="KW-0678">Repressor</keyword>
<dbReference type="Pfam" id="PF13377">
    <property type="entry name" value="Peripla_BP_3"/>
    <property type="match status" value="1"/>
</dbReference>
<dbReference type="Pfam" id="PF00356">
    <property type="entry name" value="LacI"/>
    <property type="match status" value="1"/>
</dbReference>
<evidence type="ECO:0000313" key="7">
    <source>
        <dbReference type="EMBL" id="MBI4921337.1"/>
    </source>
</evidence>
<dbReference type="SUPFAM" id="SSF53822">
    <property type="entry name" value="Periplasmic binding protein-like I"/>
    <property type="match status" value="1"/>
</dbReference>
<feature type="compositionally biased region" description="Pro residues" evidence="5">
    <location>
        <begin position="338"/>
        <end position="351"/>
    </location>
</feature>
<dbReference type="CDD" id="cd06267">
    <property type="entry name" value="PBP1_LacI_sugar_binding-like"/>
    <property type="match status" value="1"/>
</dbReference>
<evidence type="ECO:0000256" key="2">
    <source>
        <dbReference type="ARBA" id="ARBA00023015"/>
    </source>
</evidence>
<keyword evidence="3 7" id="KW-0238">DNA-binding</keyword>
<gene>
    <name evidence="7" type="ORF">HY834_06270</name>
</gene>
<dbReference type="GO" id="GO:0003700">
    <property type="term" value="F:DNA-binding transcription factor activity"/>
    <property type="evidence" value="ECO:0007669"/>
    <property type="project" value="TreeGrafter"/>
</dbReference>
<dbReference type="InterPro" id="IPR000843">
    <property type="entry name" value="HTH_LacI"/>
</dbReference>
<dbReference type="EMBL" id="JACRAF010000018">
    <property type="protein sequence ID" value="MBI4921337.1"/>
    <property type="molecule type" value="Genomic_DNA"/>
</dbReference>
<dbReference type="Gene3D" id="1.10.260.40">
    <property type="entry name" value="lambda repressor-like DNA-binding domains"/>
    <property type="match status" value="1"/>
</dbReference>
<dbReference type="InterPro" id="IPR028082">
    <property type="entry name" value="Peripla_BP_I"/>
</dbReference>
<feature type="domain" description="HTH lacI-type" evidence="6">
    <location>
        <begin position="14"/>
        <end position="69"/>
    </location>
</feature>
<dbReference type="AlphaFoldDB" id="A0A933NYD5"/>
<dbReference type="SMART" id="SM00354">
    <property type="entry name" value="HTH_LACI"/>
    <property type="match status" value="1"/>
</dbReference>
<evidence type="ECO:0000256" key="4">
    <source>
        <dbReference type="ARBA" id="ARBA00023163"/>
    </source>
</evidence>
<organism evidence="7 8">
    <name type="scientific">Devosia nanyangense</name>
    <dbReference type="NCBI Taxonomy" id="1228055"/>
    <lineage>
        <taxon>Bacteria</taxon>
        <taxon>Pseudomonadati</taxon>
        <taxon>Pseudomonadota</taxon>
        <taxon>Alphaproteobacteria</taxon>
        <taxon>Hyphomicrobiales</taxon>
        <taxon>Devosiaceae</taxon>
        <taxon>Devosia</taxon>
    </lineage>
</organism>
<dbReference type="PANTHER" id="PTHR30146">
    <property type="entry name" value="LACI-RELATED TRANSCRIPTIONAL REPRESSOR"/>
    <property type="match status" value="1"/>
</dbReference>
<reference evidence="7" key="1">
    <citation type="submission" date="2020-07" db="EMBL/GenBank/DDBJ databases">
        <title>Huge and variable diversity of episymbiotic CPR bacteria and DPANN archaea in groundwater ecosystems.</title>
        <authorList>
            <person name="He C.Y."/>
            <person name="Keren R."/>
            <person name="Whittaker M."/>
            <person name="Farag I.F."/>
            <person name="Doudna J."/>
            <person name="Cate J.H.D."/>
            <person name="Banfield J.F."/>
        </authorList>
    </citation>
    <scope>NUCLEOTIDE SEQUENCE</scope>
    <source>
        <strain evidence="7">NC_groundwater_1586_Pr3_B-0.1um_66_15</strain>
    </source>
</reference>
<feature type="region of interest" description="Disordered" evidence="5">
    <location>
        <begin position="326"/>
        <end position="351"/>
    </location>
</feature>
<accession>A0A933NYD5</accession>
<dbReference type="PROSITE" id="PS50932">
    <property type="entry name" value="HTH_LACI_2"/>
    <property type="match status" value="1"/>
</dbReference>
<sequence length="351" mass="37789">MTDDSQSKGPPRPATLKDIARALKVDVSTVSKVLSGGGISVRSETRQAIIDEAHRLNYRAHASARNLRTRRTGAMGILLPNLMNPVYASIVRGAVRRAEETGYVMLVADVEDEASTTSVYLRLVSERRVDGLIIAVSARSKEIISVIEDNPIPHVFVNRRASIGRSVTVDDQAAGYLAAKTLVEAGHTRLGFIGDSDDLDTAQRRRAGFLRGCIEAGLPPFLDVVGPYSRKGGYESALKLLDAPERPTGVFASNLLVGIGALAAMRVRKVRVPEDISIITLDAEDAIYASPPLTAIATSLLEMGARAVDEVDAILHGREPQDVVIESPPRLIMRESLGPPPKPPKPSRPSK</sequence>
<evidence type="ECO:0000256" key="5">
    <source>
        <dbReference type="SAM" id="MobiDB-lite"/>
    </source>
</evidence>
<dbReference type="CDD" id="cd01392">
    <property type="entry name" value="HTH_LacI"/>
    <property type="match status" value="1"/>
</dbReference>
<dbReference type="PANTHER" id="PTHR30146:SF148">
    <property type="entry name" value="HTH-TYPE TRANSCRIPTIONAL REPRESSOR PURR-RELATED"/>
    <property type="match status" value="1"/>
</dbReference>
<comment type="caution">
    <text evidence="7">The sequence shown here is derived from an EMBL/GenBank/DDBJ whole genome shotgun (WGS) entry which is preliminary data.</text>
</comment>
<dbReference type="Proteomes" id="UP000782610">
    <property type="component" value="Unassembled WGS sequence"/>
</dbReference>
<keyword evidence="4" id="KW-0804">Transcription</keyword>
<protein>
    <submittedName>
        <fullName evidence="7">LacI family DNA-binding transcriptional regulator</fullName>
    </submittedName>
</protein>
<evidence type="ECO:0000256" key="1">
    <source>
        <dbReference type="ARBA" id="ARBA00022491"/>
    </source>
</evidence>
<dbReference type="InterPro" id="IPR046335">
    <property type="entry name" value="LacI/GalR-like_sensor"/>
</dbReference>
<name>A0A933NYD5_9HYPH</name>
<dbReference type="Gene3D" id="3.40.50.2300">
    <property type="match status" value="2"/>
</dbReference>
<evidence type="ECO:0000256" key="3">
    <source>
        <dbReference type="ARBA" id="ARBA00023125"/>
    </source>
</evidence>
<proteinExistence type="predicted"/>